<feature type="region of interest" description="Disordered" evidence="1">
    <location>
        <begin position="160"/>
        <end position="183"/>
    </location>
</feature>
<evidence type="ECO:0000313" key="2">
    <source>
        <dbReference type="EMBL" id="KZV21394.1"/>
    </source>
</evidence>
<dbReference type="Proteomes" id="UP000250235">
    <property type="component" value="Unassembled WGS sequence"/>
</dbReference>
<accession>A0A2Z7AI50</accession>
<dbReference type="OrthoDB" id="1920930at2759"/>
<protein>
    <submittedName>
        <fullName evidence="2">Uncharacterized protein</fullName>
    </submittedName>
</protein>
<keyword evidence="3" id="KW-1185">Reference proteome</keyword>
<name>A0A2Z7AI50_9LAMI</name>
<evidence type="ECO:0000256" key="1">
    <source>
        <dbReference type="SAM" id="MobiDB-lite"/>
    </source>
</evidence>
<reference evidence="2 3" key="1">
    <citation type="journal article" date="2015" name="Proc. Natl. Acad. Sci. U.S.A.">
        <title>The resurrection genome of Boea hygrometrica: A blueprint for survival of dehydration.</title>
        <authorList>
            <person name="Xiao L."/>
            <person name="Yang G."/>
            <person name="Zhang L."/>
            <person name="Yang X."/>
            <person name="Zhao S."/>
            <person name="Ji Z."/>
            <person name="Zhou Q."/>
            <person name="Hu M."/>
            <person name="Wang Y."/>
            <person name="Chen M."/>
            <person name="Xu Y."/>
            <person name="Jin H."/>
            <person name="Xiao X."/>
            <person name="Hu G."/>
            <person name="Bao F."/>
            <person name="Hu Y."/>
            <person name="Wan P."/>
            <person name="Li L."/>
            <person name="Deng X."/>
            <person name="Kuang T."/>
            <person name="Xiang C."/>
            <person name="Zhu J.K."/>
            <person name="Oliver M.J."/>
            <person name="He Y."/>
        </authorList>
    </citation>
    <scope>NUCLEOTIDE SEQUENCE [LARGE SCALE GENOMIC DNA]</scope>
    <source>
        <strain evidence="3">cv. XS01</strain>
    </source>
</reference>
<gene>
    <name evidence="2" type="ORF">F511_18560</name>
</gene>
<evidence type="ECO:0000313" key="3">
    <source>
        <dbReference type="Proteomes" id="UP000250235"/>
    </source>
</evidence>
<proteinExistence type="predicted"/>
<sequence>MVADALAGFAHRLCDMEIGQNLPSVATGCATGWRIARHAPHTLRQACGRAPHATWCRRPLPCGRRPTITAFIMSSIKNPLAAILDSNKFTGLKYQDWLRNLNIVLASEKLLYTIEKSPPKEDPADISPEELVTLQQWWDDELKTRCYVMASMSNEMQRRFEKTKSKKKMNSGKICPDDGSQDEVQQLSLGNPVASFSRPTTGQPAASTSRCNQQYIQTRATVDQLLICIQSQDDVPVASTSRSTSGQPIAAMKRKTRCEVNCKGATTRRRKETAVARSVVTKKRQQLSEQLLNNLLENIQPFNAINAQDGRING</sequence>
<dbReference type="EMBL" id="KV014895">
    <property type="protein sequence ID" value="KZV21394.1"/>
    <property type="molecule type" value="Genomic_DNA"/>
</dbReference>
<organism evidence="2 3">
    <name type="scientific">Dorcoceras hygrometricum</name>
    <dbReference type="NCBI Taxonomy" id="472368"/>
    <lineage>
        <taxon>Eukaryota</taxon>
        <taxon>Viridiplantae</taxon>
        <taxon>Streptophyta</taxon>
        <taxon>Embryophyta</taxon>
        <taxon>Tracheophyta</taxon>
        <taxon>Spermatophyta</taxon>
        <taxon>Magnoliopsida</taxon>
        <taxon>eudicotyledons</taxon>
        <taxon>Gunneridae</taxon>
        <taxon>Pentapetalae</taxon>
        <taxon>asterids</taxon>
        <taxon>lamiids</taxon>
        <taxon>Lamiales</taxon>
        <taxon>Gesneriaceae</taxon>
        <taxon>Didymocarpoideae</taxon>
        <taxon>Trichosporeae</taxon>
        <taxon>Loxocarpinae</taxon>
        <taxon>Dorcoceras</taxon>
    </lineage>
</organism>
<dbReference type="AlphaFoldDB" id="A0A2Z7AI50"/>